<name>A0A479ZXX1_9CYAN</name>
<gene>
    <name evidence="1" type="ORF">SR1949_14060</name>
</gene>
<accession>A0A479ZXX1</accession>
<dbReference type="RefSeq" id="WP_137666862.1">
    <property type="nucleotide sequence ID" value="NZ_BJCE01000033.1"/>
</dbReference>
<dbReference type="SUPFAM" id="SSF53756">
    <property type="entry name" value="UDP-Glycosyltransferase/glycogen phosphorylase"/>
    <property type="match status" value="1"/>
</dbReference>
<dbReference type="AlphaFoldDB" id="A0A479ZXX1"/>
<proteinExistence type="predicted"/>
<dbReference type="EMBL" id="BJCE01000033">
    <property type="protein sequence ID" value="GCL36303.1"/>
    <property type="molecule type" value="Genomic_DNA"/>
</dbReference>
<sequence length="412" mass="46616">MFPNFLVLAGHPPDQSGVGAILLSQILKVLPKQNITLVTFMRKADNSFSTGETLNITPRFEYVYKPIPGFLGNLISLISHTFIFTPYLNSQVKKIVNIGRRRSCEAVLVVLEYPSLIFIASTVANRLNLPLYCFVMDDPQGIAKTFGYDPLRLNLLMGAFEKAIKNCYRLAVAGESMQSFYHKKYGKESVIFRQGYSYHESKTISENTSQISSAQKSDDFFIIGFTGTLSALDSFEQLLLALDRRNWKIADRRVIVRFAGPSLRLASKSPRCVEYYGWLPIGEMVNLMRECTFLYLPQPFTTNKQEVTELSFPNKLCSYVSTGVPIALHTPSNGSLISFFSRFPCGPISNEFIADNLLDLMEATANNNSLYTEYQKNCQEAFRVELNSEKLQERAENFFRKSVFPGQITINL</sequence>
<evidence type="ECO:0008006" key="3">
    <source>
        <dbReference type="Google" id="ProtNLM"/>
    </source>
</evidence>
<evidence type="ECO:0000313" key="2">
    <source>
        <dbReference type="Proteomes" id="UP000300142"/>
    </source>
</evidence>
<dbReference type="Proteomes" id="UP000300142">
    <property type="component" value="Unassembled WGS sequence"/>
</dbReference>
<keyword evidence="2" id="KW-1185">Reference proteome</keyword>
<reference evidence="2" key="1">
    <citation type="submission" date="2019-02" db="EMBL/GenBank/DDBJ databases">
        <title>Draft genome sequence of Sphaerospermopsis reniformis NIES-1949.</title>
        <authorList>
            <person name="Yamaguchi H."/>
            <person name="Suzuki S."/>
            <person name="Kawachi M."/>
        </authorList>
    </citation>
    <scope>NUCLEOTIDE SEQUENCE [LARGE SCALE GENOMIC DNA]</scope>
    <source>
        <strain evidence="2">NIES-1949</strain>
    </source>
</reference>
<comment type="caution">
    <text evidence="1">The sequence shown here is derived from an EMBL/GenBank/DDBJ whole genome shotgun (WGS) entry which is preliminary data.</text>
</comment>
<evidence type="ECO:0000313" key="1">
    <source>
        <dbReference type="EMBL" id="GCL36303.1"/>
    </source>
</evidence>
<protein>
    <recommendedName>
        <fullName evidence="3">Glycosyl transferase family 1 domain-containing protein</fullName>
    </recommendedName>
</protein>
<organism evidence="1 2">
    <name type="scientific">Sphaerospermopsis reniformis</name>
    <dbReference type="NCBI Taxonomy" id="531300"/>
    <lineage>
        <taxon>Bacteria</taxon>
        <taxon>Bacillati</taxon>
        <taxon>Cyanobacteriota</taxon>
        <taxon>Cyanophyceae</taxon>
        <taxon>Nostocales</taxon>
        <taxon>Aphanizomenonaceae</taxon>
        <taxon>Sphaerospermopsis</taxon>
    </lineage>
</organism>
<dbReference type="Gene3D" id="3.40.50.2000">
    <property type="entry name" value="Glycogen Phosphorylase B"/>
    <property type="match status" value="1"/>
</dbReference>